<accession>A0A0L6TVK9</accession>
<keyword evidence="1" id="KW-0472">Membrane</keyword>
<gene>
    <name evidence="2" type="ORF">AKG39_18420</name>
</gene>
<protein>
    <recommendedName>
        <fullName evidence="4">4Fe-4S ferredoxin-type domain-containing protein</fullName>
    </recommendedName>
</protein>
<feature type="transmembrane region" description="Helical" evidence="1">
    <location>
        <begin position="12"/>
        <end position="40"/>
    </location>
</feature>
<keyword evidence="3" id="KW-1185">Reference proteome</keyword>
<organism evidence="2 3">
    <name type="scientific">Acetobacterium bakii</name>
    <dbReference type="NCBI Taxonomy" id="52689"/>
    <lineage>
        <taxon>Bacteria</taxon>
        <taxon>Bacillati</taxon>
        <taxon>Bacillota</taxon>
        <taxon>Clostridia</taxon>
        <taxon>Eubacteriales</taxon>
        <taxon>Eubacteriaceae</taxon>
        <taxon>Acetobacterium</taxon>
    </lineage>
</organism>
<feature type="transmembrane region" description="Helical" evidence="1">
    <location>
        <begin position="83"/>
        <end position="101"/>
    </location>
</feature>
<dbReference type="STRING" id="52689.AKG39_18420"/>
<evidence type="ECO:0000256" key="1">
    <source>
        <dbReference type="SAM" id="Phobius"/>
    </source>
</evidence>
<dbReference type="Proteomes" id="UP000036873">
    <property type="component" value="Unassembled WGS sequence"/>
</dbReference>
<proteinExistence type="predicted"/>
<evidence type="ECO:0008006" key="4">
    <source>
        <dbReference type="Google" id="ProtNLM"/>
    </source>
</evidence>
<dbReference type="AlphaFoldDB" id="A0A0L6TVK9"/>
<name>A0A0L6TVK9_9FIRM</name>
<evidence type="ECO:0000313" key="3">
    <source>
        <dbReference type="Proteomes" id="UP000036873"/>
    </source>
</evidence>
<reference evidence="3" key="1">
    <citation type="submission" date="2015-07" db="EMBL/GenBank/DDBJ databases">
        <title>Draft genome sequence of Acetobacterium bakii DSM 8293, a potential psychrophilic chemical producer through syngas fermentation.</title>
        <authorList>
            <person name="Song Y."/>
            <person name="Hwang S."/>
            <person name="Cho B.-K."/>
        </authorList>
    </citation>
    <scope>NUCLEOTIDE SEQUENCE [LARGE SCALE GENOMIC DNA]</scope>
    <source>
        <strain evidence="3">DSM 8239</strain>
    </source>
</reference>
<dbReference type="OrthoDB" id="9786132at2"/>
<dbReference type="EMBL" id="LGYO01000068">
    <property type="protein sequence ID" value="KNZ40301.1"/>
    <property type="molecule type" value="Genomic_DNA"/>
</dbReference>
<keyword evidence="1" id="KW-1133">Transmembrane helix</keyword>
<sequence>MRNNRHLYLFVLFYFAIGFINIHLALLGLICMVLPLILLFRNNQKTWCRGYCPRASLYNAVGKLTAKNSYKRPKFFINGKMKWIMLIYFSISLFIIIMSTLKVAGGGIPAMTYLRLLIVLPIPGAMP</sequence>
<dbReference type="RefSeq" id="WP_050741872.1">
    <property type="nucleotide sequence ID" value="NZ_LGYO01000068.1"/>
</dbReference>
<evidence type="ECO:0000313" key="2">
    <source>
        <dbReference type="EMBL" id="KNZ40301.1"/>
    </source>
</evidence>
<comment type="caution">
    <text evidence="2">The sequence shown here is derived from an EMBL/GenBank/DDBJ whole genome shotgun (WGS) entry which is preliminary data.</text>
</comment>
<keyword evidence="1" id="KW-0812">Transmembrane</keyword>